<keyword evidence="2" id="KW-1185">Reference proteome</keyword>
<name>A0A9P9XDC6_9PEZI</name>
<dbReference type="AlphaFoldDB" id="A0A9P9XDC6"/>
<dbReference type="EMBL" id="SDAQ01000053">
    <property type="protein sequence ID" value="KAI3547447.1"/>
    <property type="molecule type" value="Genomic_DNA"/>
</dbReference>
<gene>
    <name evidence="1" type="ORF">CABS02_08637</name>
</gene>
<comment type="caution">
    <text evidence="1">The sequence shown here is derived from an EMBL/GenBank/DDBJ whole genome shotgun (WGS) entry which is preliminary data.</text>
</comment>
<evidence type="ECO:0000313" key="1">
    <source>
        <dbReference type="EMBL" id="KAI3547447.1"/>
    </source>
</evidence>
<organism evidence="1 2">
    <name type="scientific">Colletotrichum abscissum</name>
    <dbReference type="NCBI Taxonomy" id="1671311"/>
    <lineage>
        <taxon>Eukaryota</taxon>
        <taxon>Fungi</taxon>
        <taxon>Dikarya</taxon>
        <taxon>Ascomycota</taxon>
        <taxon>Pezizomycotina</taxon>
        <taxon>Sordariomycetes</taxon>
        <taxon>Hypocreomycetidae</taxon>
        <taxon>Glomerellales</taxon>
        <taxon>Glomerellaceae</taxon>
        <taxon>Colletotrichum</taxon>
        <taxon>Colletotrichum acutatum species complex</taxon>
    </lineage>
</organism>
<dbReference type="Proteomes" id="UP001056436">
    <property type="component" value="Unassembled WGS sequence"/>
</dbReference>
<reference evidence="1" key="1">
    <citation type="submission" date="2019-01" db="EMBL/GenBank/DDBJ databases">
        <title>Colletotrichum abscissum LGMF1257.</title>
        <authorList>
            <person name="Baroncelli R."/>
        </authorList>
    </citation>
    <scope>NUCLEOTIDE SEQUENCE</scope>
    <source>
        <strain evidence="1">Ca142</strain>
    </source>
</reference>
<sequence>MTGLDGWLGTFARHTCTRRHLPRYSEEGSSDIQCSEVGPSTKNFWSRPSPMLSVIVEFPSAIKRRRGDLFPLYGGIFGSRSRKILRTIFLPQLPEEPPQIEWVLGCNWRATVGYHRGAARHDEWRAGECKKVTKKDASSTGLQQR</sequence>
<accession>A0A9P9XDC6</accession>
<evidence type="ECO:0000313" key="2">
    <source>
        <dbReference type="Proteomes" id="UP001056436"/>
    </source>
</evidence>
<proteinExistence type="predicted"/>
<protein>
    <submittedName>
        <fullName evidence="1">Uncharacterized protein</fullName>
    </submittedName>
</protein>